<dbReference type="EMBL" id="BTRK01000002">
    <property type="protein sequence ID" value="GMR35991.1"/>
    <property type="molecule type" value="Genomic_DNA"/>
</dbReference>
<name>A0AAN5CC84_9BILA</name>
<evidence type="ECO:0000313" key="2">
    <source>
        <dbReference type="EMBL" id="GMR35991.1"/>
    </source>
</evidence>
<feature type="region of interest" description="Disordered" evidence="1">
    <location>
        <begin position="30"/>
        <end position="50"/>
    </location>
</feature>
<comment type="caution">
    <text evidence="2">The sequence shown here is derived from an EMBL/GenBank/DDBJ whole genome shotgun (WGS) entry which is preliminary data.</text>
</comment>
<organism evidence="2 3">
    <name type="scientific">Pristionchus mayeri</name>
    <dbReference type="NCBI Taxonomy" id="1317129"/>
    <lineage>
        <taxon>Eukaryota</taxon>
        <taxon>Metazoa</taxon>
        <taxon>Ecdysozoa</taxon>
        <taxon>Nematoda</taxon>
        <taxon>Chromadorea</taxon>
        <taxon>Rhabditida</taxon>
        <taxon>Rhabditina</taxon>
        <taxon>Diplogasteromorpha</taxon>
        <taxon>Diplogasteroidea</taxon>
        <taxon>Neodiplogasteridae</taxon>
        <taxon>Pristionchus</taxon>
    </lineage>
</organism>
<gene>
    <name evidence="2" type="ORF">PMAYCL1PPCAC_06186</name>
</gene>
<reference evidence="3" key="1">
    <citation type="submission" date="2022-10" db="EMBL/GenBank/DDBJ databases">
        <title>Genome assembly of Pristionchus species.</title>
        <authorList>
            <person name="Yoshida K."/>
            <person name="Sommer R.J."/>
        </authorList>
    </citation>
    <scope>NUCLEOTIDE SEQUENCE [LARGE SCALE GENOMIC DNA]</scope>
    <source>
        <strain evidence="3">RS5460</strain>
    </source>
</reference>
<dbReference type="InterPro" id="IPR015915">
    <property type="entry name" value="Kelch-typ_b-propeller"/>
</dbReference>
<feature type="non-terminal residue" evidence="2">
    <location>
        <position position="1"/>
    </location>
</feature>
<accession>A0AAN5CC84</accession>
<evidence type="ECO:0000313" key="3">
    <source>
        <dbReference type="Proteomes" id="UP001328107"/>
    </source>
</evidence>
<dbReference type="AlphaFoldDB" id="A0AAN5CC84"/>
<evidence type="ECO:0000256" key="1">
    <source>
        <dbReference type="SAM" id="MobiDB-lite"/>
    </source>
</evidence>
<sequence length="126" mass="14175">NTWSEIPGMNRRRYWPMAVCIGGKLIVAGGRRPRHRSEDNEDEGGNTMYSVESYDLNNPTSGWTRCASWLDTASGTDDCTSLEASLIRECVRRDTGMTERCTILRPTNGRLFLLWNTLSADAEQPS</sequence>
<dbReference type="Gene3D" id="2.120.10.80">
    <property type="entry name" value="Kelch-type beta propeller"/>
    <property type="match status" value="1"/>
</dbReference>
<dbReference type="SUPFAM" id="SSF117281">
    <property type="entry name" value="Kelch motif"/>
    <property type="match status" value="1"/>
</dbReference>
<dbReference type="Proteomes" id="UP001328107">
    <property type="component" value="Unassembled WGS sequence"/>
</dbReference>
<proteinExistence type="predicted"/>
<protein>
    <submittedName>
        <fullName evidence="2">Uncharacterized protein</fullName>
    </submittedName>
</protein>
<keyword evidence="3" id="KW-1185">Reference proteome</keyword>